<accession>A0A1H7ABC7</accession>
<organism evidence="3 4">
    <name type="scientific">Demequina mangrovi</name>
    <dbReference type="NCBI Taxonomy" id="1043493"/>
    <lineage>
        <taxon>Bacteria</taxon>
        <taxon>Bacillati</taxon>
        <taxon>Actinomycetota</taxon>
        <taxon>Actinomycetes</taxon>
        <taxon>Micrococcales</taxon>
        <taxon>Demequinaceae</taxon>
        <taxon>Demequina</taxon>
    </lineage>
</organism>
<evidence type="ECO:0000313" key="3">
    <source>
        <dbReference type="EMBL" id="SEJ62929.1"/>
    </source>
</evidence>
<dbReference type="PANTHER" id="PTHR24320:SF274">
    <property type="entry name" value="CHAIN DEHYDROGENASE, PUTATIVE (AFU_ORTHOLOGUE AFUA_4G00440)-RELATED"/>
    <property type="match status" value="1"/>
</dbReference>
<reference evidence="4" key="1">
    <citation type="submission" date="2016-10" db="EMBL/GenBank/DDBJ databases">
        <authorList>
            <person name="Varghese N."/>
        </authorList>
    </citation>
    <scope>NUCLEOTIDE SEQUENCE [LARGE SCALE GENOMIC DNA]</scope>
    <source>
        <strain evidence="4">DSM 24868</strain>
    </source>
</reference>
<gene>
    <name evidence="3" type="ORF">SAMN05421637_2474</name>
</gene>
<dbReference type="RefSeq" id="WP_042215814.1">
    <property type="nucleotide sequence ID" value="NZ_BBLU01000014.1"/>
</dbReference>
<dbReference type="InterPro" id="IPR036291">
    <property type="entry name" value="NAD(P)-bd_dom_sf"/>
</dbReference>
<dbReference type="Pfam" id="PF00106">
    <property type="entry name" value="adh_short"/>
    <property type="match status" value="1"/>
</dbReference>
<dbReference type="STRING" id="1043493.SAMN05421637_2474"/>
<evidence type="ECO:0000313" key="4">
    <source>
        <dbReference type="Proteomes" id="UP000183315"/>
    </source>
</evidence>
<dbReference type="eggNOG" id="COG1028">
    <property type="taxonomic scope" value="Bacteria"/>
</dbReference>
<dbReference type="AlphaFoldDB" id="A0A1H7ABC7"/>
<dbReference type="Proteomes" id="UP000183315">
    <property type="component" value="Unassembled WGS sequence"/>
</dbReference>
<evidence type="ECO:0000256" key="2">
    <source>
        <dbReference type="ARBA" id="ARBA00023002"/>
    </source>
</evidence>
<dbReference type="PANTHER" id="PTHR24320">
    <property type="entry name" value="RETINOL DEHYDROGENASE"/>
    <property type="match status" value="1"/>
</dbReference>
<protein>
    <submittedName>
        <fullName evidence="3">Short-chain dehydrogenase</fullName>
    </submittedName>
</protein>
<dbReference type="SUPFAM" id="SSF51735">
    <property type="entry name" value="NAD(P)-binding Rossmann-fold domains"/>
    <property type="match status" value="1"/>
</dbReference>
<comment type="similarity">
    <text evidence="1">Belongs to the short-chain dehydrogenases/reductases (SDR) family.</text>
</comment>
<dbReference type="PRINTS" id="PR00081">
    <property type="entry name" value="GDHRDH"/>
</dbReference>
<dbReference type="EMBL" id="FNZI01000006">
    <property type="protein sequence ID" value="SEJ62929.1"/>
    <property type="molecule type" value="Genomic_DNA"/>
</dbReference>
<name>A0A1H7ABC7_9MICO</name>
<proteinExistence type="inferred from homology"/>
<dbReference type="GO" id="GO:0016491">
    <property type="term" value="F:oxidoreductase activity"/>
    <property type="evidence" value="ECO:0007669"/>
    <property type="project" value="UniProtKB-KW"/>
</dbReference>
<dbReference type="InterPro" id="IPR002347">
    <property type="entry name" value="SDR_fam"/>
</dbReference>
<dbReference type="Gene3D" id="3.40.50.720">
    <property type="entry name" value="NAD(P)-binding Rossmann-like Domain"/>
    <property type="match status" value="1"/>
</dbReference>
<evidence type="ECO:0000256" key="1">
    <source>
        <dbReference type="ARBA" id="ARBA00006484"/>
    </source>
</evidence>
<keyword evidence="2" id="KW-0560">Oxidoreductase</keyword>
<sequence>MTRVLVTGAAQGLGSEIARRLVAHGYEVVVHGRDAARTEVALAAAPGALGGVTGRLDSLASTRLLAADARGRGPYDLIVHNAALGPDQDRPVLTEDGIERITQVNVVAPYLLSALLSVPRRIVFLGSDSAFSGRPRVDLGVLEPWDGEQAYADSKLLLTMLAFEMAARHTDRPINVVHPGWVRTRMGGPRAALPISDGADSPVWMATSEEPVARRGGQYIHHRRAEDAPPAAHDAALREALIDRLIELTGEHLH</sequence>
<keyword evidence="4" id="KW-1185">Reference proteome</keyword>
<dbReference type="OrthoDB" id="9785826at2"/>